<dbReference type="GO" id="GO:0005634">
    <property type="term" value="C:nucleus"/>
    <property type="evidence" value="ECO:0007669"/>
    <property type="project" value="TreeGrafter"/>
</dbReference>
<feature type="non-terminal residue" evidence="2">
    <location>
        <position position="89"/>
    </location>
</feature>
<accession>A0A1Y2GM17</accession>
<organism evidence="2 3">
    <name type="scientific">Lobosporangium transversale</name>
    <dbReference type="NCBI Taxonomy" id="64571"/>
    <lineage>
        <taxon>Eukaryota</taxon>
        <taxon>Fungi</taxon>
        <taxon>Fungi incertae sedis</taxon>
        <taxon>Mucoromycota</taxon>
        <taxon>Mortierellomycotina</taxon>
        <taxon>Mortierellomycetes</taxon>
        <taxon>Mortierellales</taxon>
        <taxon>Mortierellaceae</taxon>
        <taxon>Lobosporangium</taxon>
    </lineage>
</organism>
<dbReference type="Proteomes" id="UP000193648">
    <property type="component" value="Unassembled WGS sequence"/>
</dbReference>
<dbReference type="STRING" id="64571.A0A1Y2GM17"/>
<reference evidence="2 3" key="1">
    <citation type="submission" date="2016-07" db="EMBL/GenBank/DDBJ databases">
        <title>Pervasive Adenine N6-methylation of Active Genes in Fungi.</title>
        <authorList>
            <consortium name="DOE Joint Genome Institute"/>
            <person name="Mondo S.J."/>
            <person name="Dannebaum R.O."/>
            <person name="Kuo R.C."/>
            <person name="Labutti K."/>
            <person name="Haridas S."/>
            <person name="Kuo A."/>
            <person name="Salamov A."/>
            <person name="Ahrendt S.R."/>
            <person name="Lipzen A."/>
            <person name="Sullivan W."/>
            <person name="Andreopoulos W.B."/>
            <person name="Clum A."/>
            <person name="Lindquist E."/>
            <person name="Daum C."/>
            <person name="Ramamoorthy G.K."/>
            <person name="Gryganskyi A."/>
            <person name="Culley D."/>
            <person name="Magnuson J.K."/>
            <person name="James T.Y."/>
            <person name="O'Malley M.A."/>
            <person name="Stajich J.E."/>
            <person name="Spatafora J.W."/>
            <person name="Visel A."/>
            <person name="Grigoriev I.V."/>
        </authorList>
    </citation>
    <scope>NUCLEOTIDE SEQUENCE [LARGE SCALE GENOMIC DNA]</scope>
    <source>
        <strain evidence="2 3">NRRL 3116</strain>
    </source>
</reference>
<protein>
    <submittedName>
        <fullName evidence="2">WLM domain-domain-containing protein</fullName>
    </submittedName>
</protein>
<dbReference type="OrthoDB" id="49605at2759"/>
<dbReference type="PROSITE" id="PS51397">
    <property type="entry name" value="WLM"/>
    <property type="match status" value="1"/>
</dbReference>
<dbReference type="GO" id="GO:0006281">
    <property type="term" value="P:DNA repair"/>
    <property type="evidence" value="ECO:0007669"/>
    <property type="project" value="TreeGrafter"/>
</dbReference>
<name>A0A1Y2GM17_9FUNG</name>
<proteinExistence type="predicted"/>
<dbReference type="InterPro" id="IPR053000">
    <property type="entry name" value="WSS1-like_metalloprotease"/>
</dbReference>
<dbReference type="EMBL" id="MCFF01000028">
    <property type="protein sequence ID" value="ORZ11343.1"/>
    <property type="molecule type" value="Genomic_DNA"/>
</dbReference>
<evidence type="ECO:0000259" key="1">
    <source>
        <dbReference type="PROSITE" id="PS51397"/>
    </source>
</evidence>
<gene>
    <name evidence="2" type="ORF">BCR41DRAFT_308267</name>
</gene>
<comment type="caution">
    <text evidence="2">The sequence shown here is derived from an EMBL/GenBank/DDBJ whole genome shotgun (WGS) entry which is preliminary data.</text>
</comment>
<sequence length="89" mass="10614">MKVRPIMIAYGWKVGSLEEMTTENLYGLNFDHGKRILLRLRSNYDQTQFLPFGMIMDTMLHELAHNAHNGHGDSFYRTWDKLREEYYSL</sequence>
<evidence type="ECO:0000313" key="2">
    <source>
        <dbReference type="EMBL" id="ORZ11343.1"/>
    </source>
</evidence>
<dbReference type="GeneID" id="33562749"/>
<dbReference type="PANTHER" id="PTHR46622">
    <property type="entry name" value="DNA-DEPENDENT METALLOPROTEASE WSS1"/>
    <property type="match status" value="1"/>
</dbReference>
<evidence type="ECO:0000313" key="3">
    <source>
        <dbReference type="Proteomes" id="UP000193648"/>
    </source>
</evidence>
<dbReference type="InParanoid" id="A0A1Y2GM17"/>
<dbReference type="InterPro" id="IPR013536">
    <property type="entry name" value="WLM_dom"/>
</dbReference>
<dbReference type="AlphaFoldDB" id="A0A1Y2GM17"/>
<keyword evidence="3" id="KW-1185">Reference proteome</keyword>
<dbReference type="Pfam" id="PF08325">
    <property type="entry name" value="WLM"/>
    <property type="match status" value="1"/>
</dbReference>
<dbReference type="RefSeq" id="XP_021879658.1">
    <property type="nucleotide sequence ID" value="XM_022020905.1"/>
</dbReference>
<feature type="domain" description="WLM" evidence="1">
    <location>
        <begin position="1"/>
        <end position="89"/>
    </location>
</feature>
<dbReference type="PANTHER" id="PTHR46622:SF1">
    <property type="entry name" value="DNA-DEPENDENT METALLOPROTEASE WSS1"/>
    <property type="match status" value="1"/>
</dbReference>
<dbReference type="GO" id="GO:0008237">
    <property type="term" value="F:metallopeptidase activity"/>
    <property type="evidence" value="ECO:0007669"/>
    <property type="project" value="TreeGrafter"/>
</dbReference>